<evidence type="ECO:0000313" key="17">
    <source>
        <dbReference type="Proteomes" id="UP000660708"/>
    </source>
</evidence>
<dbReference type="InterPro" id="IPR035966">
    <property type="entry name" value="PKF_sf"/>
</dbReference>
<dbReference type="GO" id="GO:0006002">
    <property type="term" value="P:fructose 6-phosphate metabolic process"/>
    <property type="evidence" value="ECO:0007669"/>
    <property type="project" value="InterPro"/>
</dbReference>
<evidence type="ECO:0000256" key="11">
    <source>
        <dbReference type="ARBA" id="ARBA00022842"/>
    </source>
</evidence>
<dbReference type="EMBL" id="AQHF01000020">
    <property type="protein sequence ID" value="MBE0345354.1"/>
    <property type="molecule type" value="Genomic_DNA"/>
</dbReference>
<feature type="domain" description="Phosphofructokinase" evidence="15">
    <location>
        <begin position="1"/>
        <end position="267"/>
    </location>
</feature>
<dbReference type="PRINTS" id="PR00476">
    <property type="entry name" value="PHFRCTKINASE"/>
</dbReference>
<evidence type="ECO:0000256" key="4">
    <source>
        <dbReference type="ARBA" id="ARBA00012055"/>
    </source>
</evidence>
<dbReference type="UniPathway" id="UPA00109">
    <property type="reaction ID" value="UER00182"/>
</dbReference>
<protein>
    <recommendedName>
        <fullName evidence="4">6-phosphofructokinase</fullName>
        <ecNumber evidence="4">2.7.1.11</ecNumber>
    </recommendedName>
</protein>
<keyword evidence="11" id="KW-0460">Magnesium</keyword>
<evidence type="ECO:0000256" key="12">
    <source>
        <dbReference type="ARBA" id="ARBA00023152"/>
    </source>
</evidence>
<dbReference type="GO" id="GO:0070095">
    <property type="term" value="F:fructose-6-phosphate binding"/>
    <property type="evidence" value="ECO:0007669"/>
    <property type="project" value="TreeGrafter"/>
</dbReference>
<dbReference type="InterPro" id="IPR022953">
    <property type="entry name" value="ATP_PFK"/>
</dbReference>
<comment type="similarity">
    <text evidence="13">Belongs to the phosphofructokinase type A (PFKA) family.</text>
</comment>
<evidence type="ECO:0000256" key="3">
    <source>
        <dbReference type="ARBA" id="ARBA00004679"/>
    </source>
</evidence>
<dbReference type="PANTHER" id="PTHR13697:SF4">
    <property type="entry name" value="ATP-DEPENDENT 6-PHOSPHOFRUCTOKINASE"/>
    <property type="match status" value="1"/>
</dbReference>
<keyword evidence="7" id="KW-0479">Metal-binding</keyword>
<organism evidence="16 17">
    <name type="scientific">Pseudoalteromonas peptidolytica F12-50-A1</name>
    <dbReference type="NCBI Taxonomy" id="1315280"/>
    <lineage>
        <taxon>Bacteria</taxon>
        <taxon>Pseudomonadati</taxon>
        <taxon>Pseudomonadota</taxon>
        <taxon>Gammaproteobacteria</taxon>
        <taxon>Alteromonadales</taxon>
        <taxon>Pseudoalteromonadaceae</taxon>
        <taxon>Pseudoalteromonas</taxon>
    </lineage>
</organism>
<proteinExistence type="inferred from homology"/>
<name>A0A8I0MT58_9GAMM</name>
<comment type="cofactor">
    <cofactor evidence="1">
        <name>Mg(2+)</name>
        <dbReference type="ChEBI" id="CHEBI:18420"/>
    </cofactor>
</comment>
<dbReference type="Pfam" id="PF00365">
    <property type="entry name" value="PFK"/>
    <property type="match status" value="1"/>
</dbReference>
<accession>A0A8I0MT58</accession>
<evidence type="ECO:0000256" key="2">
    <source>
        <dbReference type="ARBA" id="ARBA00004496"/>
    </source>
</evidence>
<evidence type="ECO:0000256" key="7">
    <source>
        <dbReference type="ARBA" id="ARBA00022723"/>
    </source>
</evidence>
<dbReference type="Gene3D" id="3.40.50.460">
    <property type="entry name" value="Phosphofructokinase domain"/>
    <property type="match status" value="1"/>
</dbReference>
<evidence type="ECO:0000256" key="8">
    <source>
        <dbReference type="ARBA" id="ARBA00022741"/>
    </source>
</evidence>
<dbReference type="GO" id="GO:0003872">
    <property type="term" value="F:6-phosphofructokinase activity"/>
    <property type="evidence" value="ECO:0007669"/>
    <property type="project" value="UniProtKB-EC"/>
</dbReference>
<comment type="subcellular location">
    <subcellularLocation>
        <location evidence="2">Cytoplasm</location>
    </subcellularLocation>
</comment>
<dbReference type="GO" id="GO:0046872">
    <property type="term" value="F:metal ion binding"/>
    <property type="evidence" value="ECO:0007669"/>
    <property type="project" value="UniProtKB-KW"/>
</dbReference>
<keyword evidence="12" id="KW-0324">Glycolysis</keyword>
<reference evidence="16 17" key="1">
    <citation type="submission" date="2015-06" db="EMBL/GenBank/DDBJ databases">
        <title>Genome sequence of Pseudoalteromonas peptidolytica.</title>
        <authorList>
            <person name="Xie B.-B."/>
            <person name="Rong J.-C."/>
            <person name="Qin Q.-L."/>
            <person name="Zhang Y.-Z."/>
        </authorList>
    </citation>
    <scope>NUCLEOTIDE SEQUENCE [LARGE SCALE GENOMIC DNA]</scope>
    <source>
        <strain evidence="16 17">F12-50-A1</strain>
    </source>
</reference>
<dbReference type="GO" id="GO:0016208">
    <property type="term" value="F:AMP binding"/>
    <property type="evidence" value="ECO:0007669"/>
    <property type="project" value="TreeGrafter"/>
</dbReference>
<comment type="caution">
    <text evidence="16">The sequence shown here is derived from an EMBL/GenBank/DDBJ whole genome shotgun (WGS) entry which is preliminary data.</text>
</comment>
<dbReference type="GO" id="GO:0048029">
    <property type="term" value="F:monosaccharide binding"/>
    <property type="evidence" value="ECO:0007669"/>
    <property type="project" value="TreeGrafter"/>
</dbReference>
<keyword evidence="8" id="KW-0547">Nucleotide-binding</keyword>
<dbReference type="GO" id="GO:0030388">
    <property type="term" value="P:fructose 1,6-bisphosphate metabolic process"/>
    <property type="evidence" value="ECO:0007669"/>
    <property type="project" value="TreeGrafter"/>
</dbReference>
<evidence type="ECO:0000313" key="16">
    <source>
        <dbReference type="EMBL" id="MBE0345354.1"/>
    </source>
</evidence>
<evidence type="ECO:0000256" key="5">
    <source>
        <dbReference type="ARBA" id="ARBA00022490"/>
    </source>
</evidence>
<evidence type="ECO:0000256" key="10">
    <source>
        <dbReference type="ARBA" id="ARBA00022840"/>
    </source>
</evidence>
<keyword evidence="17" id="KW-1185">Reference proteome</keyword>
<keyword evidence="9 16" id="KW-0418">Kinase</keyword>
<dbReference type="PANTHER" id="PTHR13697">
    <property type="entry name" value="PHOSPHOFRUCTOKINASE"/>
    <property type="match status" value="1"/>
</dbReference>
<dbReference type="InterPro" id="IPR000023">
    <property type="entry name" value="Phosphofructokinase_dom"/>
</dbReference>
<evidence type="ECO:0000256" key="13">
    <source>
        <dbReference type="ARBA" id="ARBA00038478"/>
    </source>
</evidence>
<dbReference type="PIRSF" id="PIRSF000532">
    <property type="entry name" value="ATP_PFK_prok"/>
    <property type="match status" value="1"/>
</dbReference>
<dbReference type="GO" id="GO:0005524">
    <property type="term" value="F:ATP binding"/>
    <property type="evidence" value="ECO:0007669"/>
    <property type="project" value="UniProtKB-KW"/>
</dbReference>
<dbReference type="Gene3D" id="3.40.50.450">
    <property type="match status" value="1"/>
</dbReference>
<keyword evidence="5" id="KW-0963">Cytoplasm</keyword>
<dbReference type="GO" id="GO:0005945">
    <property type="term" value="C:6-phosphofructokinase complex"/>
    <property type="evidence" value="ECO:0007669"/>
    <property type="project" value="TreeGrafter"/>
</dbReference>
<sequence length="332" mass="35849">MNSAIRAITLTSAKLGLQCVGFLHGYNGLINQEYIELTPDCVIDITQRGGTLLKSARCDAMLEDTGVQQAANALRKLHIDALIVIGGDGSFRGIHALSAHWHGQLIGLPGTIDNDLAGCDHTIGFSSAVNTATVAIDKIRDTANAFERVFITEVMGRHSGHIAYNVGIATGAEAILSFENYTKSDTAKLVQQLQRAITEQQHKHGSFLIILAENLWPGGAHALRDALNEQSNINCALCVLGHIQRGGAPSAENRMLATELGVAAVETVYQAIQHDTFRAATFMLGKINGVLTSTPISTVLTRQKPVPDSWVKRYRDFLAEGETSSLYTNFLN</sequence>
<dbReference type="EC" id="2.7.1.11" evidence="4"/>
<dbReference type="SUPFAM" id="SSF53784">
    <property type="entry name" value="Phosphofructokinase"/>
    <property type="match status" value="1"/>
</dbReference>
<dbReference type="AlphaFoldDB" id="A0A8I0MT58"/>
<gene>
    <name evidence="16" type="primary">pfkA</name>
    <name evidence="16" type="ORF">PPEP_a0210</name>
</gene>
<evidence type="ECO:0000256" key="14">
    <source>
        <dbReference type="ARBA" id="ARBA00048070"/>
    </source>
</evidence>
<keyword evidence="10" id="KW-0067">ATP-binding</keyword>
<dbReference type="GO" id="GO:0061621">
    <property type="term" value="P:canonical glycolysis"/>
    <property type="evidence" value="ECO:0007669"/>
    <property type="project" value="TreeGrafter"/>
</dbReference>
<dbReference type="NCBIfam" id="NF002872">
    <property type="entry name" value="PRK03202.1"/>
    <property type="match status" value="1"/>
</dbReference>
<evidence type="ECO:0000256" key="9">
    <source>
        <dbReference type="ARBA" id="ARBA00022777"/>
    </source>
</evidence>
<evidence type="ECO:0000256" key="1">
    <source>
        <dbReference type="ARBA" id="ARBA00001946"/>
    </source>
</evidence>
<comment type="catalytic activity">
    <reaction evidence="14">
        <text>beta-D-fructose 6-phosphate + ATP = beta-D-fructose 1,6-bisphosphate + ADP + H(+)</text>
        <dbReference type="Rhea" id="RHEA:16109"/>
        <dbReference type="ChEBI" id="CHEBI:15378"/>
        <dbReference type="ChEBI" id="CHEBI:30616"/>
        <dbReference type="ChEBI" id="CHEBI:32966"/>
        <dbReference type="ChEBI" id="CHEBI:57634"/>
        <dbReference type="ChEBI" id="CHEBI:456216"/>
        <dbReference type="EC" id="2.7.1.11"/>
    </reaction>
</comment>
<evidence type="ECO:0000256" key="6">
    <source>
        <dbReference type="ARBA" id="ARBA00022679"/>
    </source>
</evidence>
<keyword evidence="6" id="KW-0808">Transferase</keyword>
<dbReference type="Proteomes" id="UP000660708">
    <property type="component" value="Unassembled WGS sequence"/>
</dbReference>
<dbReference type="GO" id="GO:0042802">
    <property type="term" value="F:identical protein binding"/>
    <property type="evidence" value="ECO:0007669"/>
    <property type="project" value="TreeGrafter"/>
</dbReference>
<dbReference type="InterPro" id="IPR012003">
    <property type="entry name" value="ATP_PFK_prok-type"/>
</dbReference>
<comment type="pathway">
    <text evidence="3">Carbohydrate degradation; glycolysis; D-glyceraldehyde 3-phosphate and glycerone phosphate from D-glucose: step 3/4.</text>
</comment>
<evidence type="ECO:0000259" key="15">
    <source>
        <dbReference type="Pfam" id="PF00365"/>
    </source>
</evidence>